<reference evidence="1" key="2">
    <citation type="submission" date="2023-06" db="EMBL/GenBank/DDBJ databases">
        <authorList>
            <consortium name="Lawrence Berkeley National Laboratory"/>
            <person name="Mondo S.J."/>
            <person name="Hensen N."/>
            <person name="Bonometti L."/>
            <person name="Westerberg I."/>
            <person name="Brannstrom I.O."/>
            <person name="Guillou S."/>
            <person name="Cros-Aarteil S."/>
            <person name="Calhoun S."/>
            <person name="Haridas S."/>
            <person name="Kuo A."/>
            <person name="Pangilinan J."/>
            <person name="Riley R."/>
            <person name="Labutti K."/>
            <person name="Andreopoulos B."/>
            <person name="Lipzen A."/>
            <person name="Chen C."/>
            <person name="Yanf M."/>
            <person name="Daum C."/>
            <person name="Ng V."/>
            <person name="Clum A."/>
            <person name="Steindorff A."/>
            <person name="Ohm R."/>
            <person name="Martin F."/>
            <person name="Silar P."/>
            <person name="Natvig D."/>
            <person name="Lalanne C."/>
            <person name="Gautier V."/>
            <person name="Ament-Velasquez S.L."/>
            <person name="Kruys A."/>
            <person name="Hutchinson M.I."/>
            <person name="Powell A.J."/>
            <person name="Barry K."/>
            <person name="Miller A.N."/>
            <person name="Grigoriev I.V."/>
            <person name="Debuchy R."/>
            <person name="Gladieux P."/>
            <person name="Thoren M.H."/>
            <person name="Johannesson H."/>
        </authorList>
    </citation>
    <scope>NUCLEOTIDE SEQUENCE</scope>
    <source>
        <strain evidence="1">CBS 626.80</strain>
    </source>
</reference>
<dbReference type="PANTHER" id="PTHR42791">
    <property type="entry name" value="GNAT FAMILY ACETYLTRANSFERASE"/>
    <property type="match status" value="1"/>
</dbReference>
<dbReference type="SUPFAM" id="SSF55729">
    <property type="entry name" value="Acyl-CoA N-acyltransferases (Nat)"/>
    <property type="match status" value="1"/>
</dbReference>
<organism evidence="1 2">
    <name type="scientific">Pseudoneurospora amorphoporcata</name>
    <dbReference type="NCBI Taxonomy" id="241081"/>
    <lineage>
        <taxon>Eukaryota</taxon>
        <taxon>Fungi</taxon>
        <taxon>Dikarya</taxon>
        <taxon>Ascomycota</taxon>
        <taxon>Pezizomycotina</taxon>
        <taxon>Sordariomycetes</taxon>
        <taxon>Sordariomycetidae</taxon>
        <taxon>Sordariales</taxon>
        <taxon>Sordariaceae</taxon>
        <taxon>Pseudoneurospora</taxon>
    </lineage>
</organism>
<keyword evidence="2" id="KW-1185">Reference proteome</keyword>
<evidence type="ECO:0000313" key="2">
    <source>
        <dbReference type="Proteomes" id="UP001303222"/>
    </source>
</evidence>
<protein>
    <recommendedName>
        <fullName evidence="3">N-acetyltransferase domain-containing protein</fullName>
    </recommendedName>
</protein>
<evidence type="ECO:0000313" key="1">
    <source>
        <dbReference type="EMBL" id="KAK3955706.1"/>
    </source>
</evidence>
<dbReference type="PANTHER" id="PTHR42791:SF17">
    <property type="entry name" value="ACETYLTRANSFERASE, GNAT FAMILY FAMILY (AFU_ORTHOLOGUE AFUA_8G05690)"/>
    <property type="match status" value="1"/>
</dbReference>
<dbReference type="EMBL" id="MU859073">
    <property type="protein sequence ID" value="KAK3955706.1"/>
    <property type="molecule type" value="Genomic_DNA"/>
</dbReference>
<dbReference type="Proteomes" id="UP001303222">
    <property type="component" value="Unassembled WGS sequence"/>
</dbReference>
<proteinExistence type="predicted"/>
<reference evidence="1" key="1">
    <citation type="journal article" date="2023" name="Mol. Phylogenet. Evol.">
        <title>Genome-scale phylogeny and comparative genomics of the fungal order Sordariales.</title>
        <authorList>
            <person name="Hensen N."/>
            <person name="Bonometti L."/>
            <person name="Westerberg I."/>
            <person name="Brannstrom I.O."/>
            <person name="Guillou S."/>
            <person name="Cros-Aarteil S."/>
            <person name="Calhoun S."/>
            <person name="Haridas S."/>
            <person name="Kuo A."/>
            <person name="Mondo S."/>
            <person name="Pangilinan J."/>
            <person name="Riley R."/>
            <person name="LaButti K."/>
            <person name="Andreopoulos B."/>
            <person name="Lipzen A."/>
            <person name="Chen C."/>
            <person name="Yan M."/>
            <person name="Daum C."/>
            <person name="Ng V."/>
            <person name="Clum A."/>
            <person name="Steindorff A."/>
            <person name="Ohm R.A."/>
            <person name="Martin F."/>
            <person name="Silar P."/>
            <person name="Natvig D.O."/>
            <person name="Lalanne C."/>
            <person name="Gautier V."/>
            <person name="Ament-Velasquez S.L."/>
            <person name="Kruys A."/>
            <person name="Hutchinson M.I."/>
            <person name="Powell A.J."/>
            <person name="Barry K."/>
            <person name="Miller A.N."/>
            <person name="Grigoriev I.V."/>
            <person name="Debuchy R."/>
            <person name="Gladieux P."/>
            <person name="Hiltunen Thoren M."/>
            <person name="Johannesson H."/>
        </authorList>
    </citation>
    <scope>NUCLEOTIDE SEQUENCE</scope>
    <source>
        <strain evidence="1">CBS 626.80</strain>
    </source>
</reference>
<dbReference type="InterPro" id="IPR016181">
    <property type="entry name" value="Acyl_CoA_acyltransferase"/>
</dbReference>
<sequence>MTVALNPRIRVRKAVPADADAISNTMYDGFSIDAMHQLMYPNGVSDDSRRKLAARLFPPTPPPPNEGERFIMVAELLPEGSDDPGEIVAFSEWTLFRNPRAEEEWNVKEEPRTQEQLGEGCNVHVFNAFIGGLHRKRREHMKGDPGLVLGTLVCQTNRQRLGAGKALLHWGTTLADELSLPLFLESSPFGYNLYRQFGFETIDVFDIPVFDLYGTVKREGQNWGELVALEFAGPLAKGCGRSAIMRRPAKSP</sequence>
<accession>A0AAN6P2X5</accession>
<dbReference type="AlphaFoldDB" id="A0AAN6P2X5"/>
<comment type="caution">
    <text evidence="1">The sequence shown here is derived from an EMBL/GenBank/DDBJ whole genome shotgun (WGS) entry which is preliminary data.</text>
</comment>
<dbReference type="Gene3D" id="3.40.630.30">
    <property type="match status" value="1"/>
</dbReference>
<evidence type="ECO:0008006" key="3">
    <source>
        <dbReference type="Google" id="ProtNLM"/>
    </source>
</evidence>
<dbReference type="InterPro" id="IPR052523">
    <property type="entry name" value="Trichothecene_AcTrans"/>
</dbReference>
<gene>
    <name evidence="1" type="ORF">QBC32DRAFT_377072</name>
</gene>
<name>A0AAN6P2X5_9PEZI</name>